<gene>
    <name evidence="2" type="ORF">NBRC110019_10220</name>
</gene>
<comment type="caution">
    <text evidence="2">The sequence shown here is derived from an EMBL/GenBank/DDBJ whole genome shotgun (WGS) entry which is preliminary data.</text>
</comment>
<keyword evidence="3" id="KW-1185">Reference proteome</keyword>
<dbReference type="Proteomes" id="UP001143545">
    <property type="component" value="Unassembled WGS sequence"/>
</dbReference>
<evidence type="ECO:0000256" key="1">
    <source>
        <dbReference type="SAM" id="Phobius"/>
    </source>
</evidence>
<protein>
    <recommendedName>
        <fullName evidence="4">DUF4258 domain-containing protein</fullName>
    </recommendedName>
</protein>
<proteinExistence type="predicted"/>
<accession>A0A9W6EVU4</accession>
<name>A0A9W6EVU4_9FLAO</name>
<keyword evidence="1" id="KW-0472">Membrane</keyword>
<reference evidence="2" key="1">
    <citation type="submission" date="2022-07" db="EMBL/GenBank/DDBJ databases">
        <title>Taxonomy of Novel Oxalotrophic and Methylotrophic Bacteria.</title>
        <authorList>
            <person name="Sahin N."/>
            <person name="Tani A."/>
        </authorList>
    </citation>
    <scope>NUCLEOTIDE SEQUENCE</scope>
    <source>
        <strain evidence="2">AM327</strain>
    </source>
</reference>
<evidence type="ECO:0008006" key="4">
    <source>
        <dbReference type="Google" id="ProtNLM"/>
    </source>
</evidence>
<dbReference type="EMBL" id="BRVP01000005">
    <property type="protein sequence ID" value="GLB51983.1"/>
    <property type="molecule type" value="Genomic_DNA"/>
</dbReference>
<keyword evidence="1" id="KW-0812">Transmembrane</keyword>
<feature type="transmembrane region" description="Helical" evidence="1">
    <location>
        <begin position="9"/>
        <end position="27"/>
    </location>
</feature>
<evidence type="ECO:0000313" key="3">
    <source>
        <dbReference type="Proteomes" id="UP001143545"/>
    </source>
</evidence>
<sequence length="129" mass="14721">MSSSLLKRLGFFLIGLSIGIVFVVFFLQTRPNKVDFCYLPNCRVLKNIRSKAFSVDSLPQTKMDAYKMDREALKNILTYGDVDFDASDIKSKPCKVYIVEAIWKEKDVKLTVQNCEEKATLKEISIKGN</sequence>
<keyword evidence="1" id="KW-1133">Transmembrane helix</keyword>
<evidence type="ECO:0000313" key="2">
    <source>
        <dbReference type="EMBL" id="GLB51983.1"/>
    </source>
</evidence>
<dbReference type="RefSeq" id="WP_281753030.1">
    <property type="nucleotide sequence ID" value="NZ_BRVP01000005.1"/>
</dbReference>
<organism evidence="2 3">
    <name type="scientific">Neptunitalea chrysea</name>
    <dbReference type="NCBI Taxonomy" id="1647581"/>
    <lineage>
        <taxon>Bacteria</taxon>
        <taxon>Pseudomonadati</taxon>
        <taxon>Bacteroidota</taxon>
        <taxon>Flavobacteriia</taxon>
        <taxon>Flavobacteriales</taxon>
        <taxon>Flavobacteriaceae</taxon>
        <taxon>Neptunitalea</taxon>
    </lineage>
</organism>
<dbReference type="AlphaFoldDB" id="A0A9W6EVU4"/>